<keyword evidence="1" id="KW-1133">Transmembrane helix</keyword>
<reference evidence="3 4" key="1">
    <citation type="journal article" date="2019" name="Nat. Med.">
        <title>A library of human gut bacterial isolates paired with longitudinal multiomics data enables mechanistic microbiome research.</title>
        <authorList>
            <person name="Poyet M."/>
            <person name="Groussin M."/>
            <person name="Gibbons S.M."/>
            <person name="Avila-Pacheco J."/>
            <person name="Jiang X."/>
            <person name="Kearney S.M."/>
            <person name="Perrotta A.R."/>
            <person name="Berdy B."/>
            <person name="Zhao S."/>
            <person name="Lieberman T.D."/>
            <person name="Swanson P.K."/>
            <person name="Smith M."/>
            <person name="Roesemann S."/>
            <person name="Alexander J.E."/>
            <person name="Rich S.A."/>
            <person name="Livny J."/>
            <person name="Vlamakis H."/>
            <person name="Clish C."/>
            <person name="Bullock K."/>
            <person name="Deik A."/>
            <person name="Scott J."/>
            <person name="Pierce K.A."/>
            <person name="Xavier R.J."/>
            <person name="Alm E.J."/>
        </authorList>
    </citation>
    <scope>NUCLEOTIDE SEQUENCE [LARGE SCALE GENOMIC DNA]</scope>
    <source>
        <strain evidence="3 4">BIOML-A2</strain>
    </source>
</reference>
<evidence type="ECO:0000313" key="3">
    <source>
        <dbReference type="EMBL" id="MZL68739.1"/>
    </source>
</evidence>
<dbReference type="PANTHER" id="PTHR36834">
    <property type="entry name" value="MEMBRANE PROTEIN-RELATED"/>
    <property type="match status" value="1"/>
</dbReference>
<feature type="transmembrane region" description="Helical" evidence="1">
    <location>
        <begin position="116"/>
        <end position="137"/>
    </location>
</feature>
<feature type="transmembrane region" description="Helical" evidence="1">
    <location>
        <begin position="6"/>
        <end position="26"/>
    </location>
</feature>
<feature type="domain" description="VanZ-like" evidence="2">
    <location>
        <begin position="46"/>
        <end position="160"/>
    </location>
</feature>
<keyword evidence="1" id="KW-0812">Transmembrane</keyword>
<sequence>MEAYFRLALIFTAMLAILYLPVLFYLKKRGKSIPRQVGYLGLICSLFLIAFATIFFTPITFQPETHTLNLIPFVWLGTGDDLYPLIVEKIPNVLLFIPLGFFLPAVFKGLRRFSKVALVAFLTTFSIEFLQFFIGRSSDIDDVIANFLGGVIGYLAFRLCDRLFRSRRGWNSLLARR</sequence>
<proteinExistence type="predicted"/>
<feature type="transmembrane region" description="Helical" evidence="1">
    <location>
        <begin position="38"/>
        <end position="61"/>
    </location>
</feature>
<dbReference type="Proteomes" id="UP000474718">
    <property type="component" value="Unassembled WGS sequence"/>
</dbReference>
<keyword evidence="4" id="KW-1185">Reference proteome</keyword>
<keyword evidence="1" id="KW-0472">Membrane</keyword>
<evidence type="ECO:0000256" key="1">
    <source>
        <dbReference type="SAM" id="Phobius"/>
    </source>
</evidence>
<comment type="caution">
    <text evidence="3">The sequence shown here is derived from an EMBL/GenBank/DDBJ whole genome shotgun (WGS) entry which is preliminary data.</text>
</comment>
<name>A0ABW9WT83_9FIRM</name>
<dbReference type="Pfam" id="PF04892">
    <property type="entry name" value="VanZ"/>
    <property type="match status" value="1"/>
</dbReference>
<dbReference type="EMBL" id="WWVX01000001">
    <property type="protein sequence ID" value="MZL68739.1"/>
    <property type="molecule type" value="Genomic_DNA"/>
</dbReference>
<dbReference type="InterPro" id="IPR006976">
    <property type="entry name" value="VanZ-like"/>
</dbReference>
<dbReference type="PANTHER" id="PTHR36834:SF1">
    <property type="entry name" value="INTEGRAL MEMBRANE PROTEIN"/>
    <property type="match status" value="1"/>
</dbReference>
<gene>
    <name evidence="3" type="ORF">GT747_02975</name>
</gene>
<evidence type="ECO:0000259" key="2">
    <source>
        <dbReference type="Pfam" id="PF04892"/>
    </source>
</evidence>
<organism evidence="3 4">
    <name type="scientific">Bittarella massiliensis</name>
    <name type="common">ex Durand et al. 2017</name>
    <dbReference type="NCBI Taxonomy" id="1720313"/>
    <lineage>
        <taxon>Bacteria</taxon>
        <taxon>Bacillati</taxon>
        <taxon>Bacillota</taxon>
        <taxon>Clostridia</taxon>
        <taxon>Eubacteriales</taxon>
        <taxon>Oscillospiraceae</taxon>
        <taxon>Bittarella (ex Durand et al. 2017)</taxon>
    </lineage>
</organism>
<feature type="transmembrane region" description="Helical" evidence="1">
    <location>
        <begin position="90"/>
        <end position="107"/>
    </location>
</feature>
<dbReference type="InterPro" id="IPR053150">
    <property type="entry name" value="Teicoplanin_resist-assoc"/>
</dbReference>
<evidence type="ECO:0000313" key="4">
    <source>
        <dbReference type="Proteomes" id="UP000474718"/>
    </source>
</evidence>
<feature type="transmembrane region" description="Helical" evidence="1">
    <location>
        <begin position="143"/>
        <end position="160"/>
    </location>
</feature>
<accession>A0ABW9WT83</accession>
<dbReference type="RefSeq" id="WP_021658284.1">
    <property type="nucleotide sequence ID" value="NZ_FQVY01000001.1"/>
</dbReference>
<protein>
    <submittedName>
        <fullName evidence="3">VanZ family protein</fullName>
    </submittedName>
</protein>